<keyword evidence="2" id="KW-1185">Reference proteome</keyword>
<dbReference type="VEuPathDB" id="VectorBase:GAUT015109"/>
<name>A0A1A9UTW1_GLOAU</name>
<proteinExistence type="predicted"/>
<dbReference type="AlphaFoldDB" id="A0A1A9UTW1"/>
<evidence type="ECO:0000313" key="2">
    <source>
        <dbReference type="Proteomes" id="UP000078200"/>
    </source>
</evidence>
<dbReference type="EnsemblMetazoa" id="GAUT015109-RA">
    <property type="protein sequence ID" value="GAUT015109-PA"/>
    <property type="gene ID" value="GAUT015109"/>
</dbReference>
<reference evidence="1" key="1">
    <citation type="submission" date="2020-05" db="UniProtKB">
        <authorList>
            <consortium name="EnsemblMetazoa"/>
        </authorList>
    </citation>
    <scope>IDENTIFICATION</scope>
    <source>
        <strain evidence="1">TTRI</strain>
    </source>
</reference>
<accession>A0A1A9UTW1</accession>
<dbReference type="Proteomes" id="UP000078200">
    <property type="component" value="Unassembled WGS sequence"/>
</dbReference>
<sequence>MYVYDDANVDGNVVTASLSADNNDDYEIDADDNNVVINMSLRVFMCNTYLKGLSLNLTHCTCLQKDSCKILHEGFCNLSVTFNYLKDYIGSNEREHKEAGLAEKCTTSSALENHMLFDLNRQIKEDKFKNCNMDAIYTVLGLLSKRY</sequence>
<organism evidence="1 2">
    <name type="scientific">Glossina austeni</name>
    <name type="common">Savannah tsetse fly</name>
    <dbReference type="NCBI Taxonomy" id="7395"/>
    <lineage>
        <taxon>Eukaryota</taxon>
        <taxon>Metazoa</taxon>
        <taxon>Ecdysozoa</taxon>
        <taxon>Arthropoda</taxon>
        <taxon>Hexapoda</taxon>
        <taxon>Insecta</taxon>
        <taxon>Pterygota</taxon>
        <taxon>Neoptera</taxon>
        <taxon>Endopterygota</taxon>
        <taxon>Diptera</taxon>
        <taxon>Brachycera</taxon>
        <taxon>Muscomorpha</taxon>
        <taxon>Hippoboscoidea</taxon>
        <taxon>Glossinidae</taxon>
        <taxon>Glossina</taxon>
    </lineage>
</organism>
<protein>
    <submittedName>
        <fullName evidence="1">Uncharacterized protein</fullName>
    </submittedName>
</protein>
<evidence type="ECO:0000313" key="1">
    <source>
        <dbReference type="EnsemblMetazoa" id="GAUT015109-PA"/>
    </source>
</evidence>